<dbReference type="EMBL" id="VHJA01000031">
    <property type="protein sequence ID" value="TPV47487.1"/>
    <property type="molecule type" value="Genomic_DNA"/>
</dbReference>
<feature type="non-terminal residue" evidence="1">
    <location>
        <position position="294"/>
    </location>
</feature>
<dbReference type="AlphaFoldDB" id="A0A506QNX5"/>
<gene>
    <name evidence="1" type="ORF">FJW01_04050</name>
</gene>
<reference evidence="1 2" key="1">
    <citation type="submission" date="2019-06" db="EMBL/GenBank/DDBJ databases">
        <title>Taxogenomics and systematics of the genus Pantoea.</title>
        <authorList>
            <person name="Tambong J.T."/>
        </authorList>
    </citation>
    <scope>NUCLEOTIDE SEQUENCE [LARGE SCALE GENOMIC DNA]</scope>
    <source>
        <strain evidence="1 2">LMG 24200</strain>
    </source>
</reference>
<comment type="caution">
    <text evidence="1">The sequence shown here is derived from an EMBL/GenBank/DDBJ whole genome shotgun (WGS) entry which is preliminary data.</text>
</comment>
<organism evidence="1 2">
    <name type="scientific">Pantoea deleyi</name>
    <dbReference type="NCBI Taxonomy" id="470932"/>
    <lineage>
        <taxon>Bacteria</taxon>
        <taxon>Pseudomonadati</taxon>
        <taxon>Pseudomonadota</taxon>
        <taxon>Gammaproteobacteria</taxon>
        <taxon>Enterobacterales</taxon>
        <taxon>Erwiniaceae</taxon>
        <taxon>Pantoea</taxon>
    </lineage>
</organism>
<dbReference type="RefSeq" id="WP_140916884.1">
    <property type="nucleotide sequence ID" value="NZ_VHJA01000031.1"/>
</dbReference>
<evidence type="ECO:0000313" key="2">
    <source>
        <dbReference type="Proteomes" id="UP000317747"/>
    </source>
</evidence>
<sequence>MEITDAAVWHNYTISTPTYSDSEDLASKLIETGVFSSVLTPSNKLYYSNKGAISNQELQLEYSHDFLGLTVTGLKNIDLDDLCDFTKAGFMKCINMRLSQEKVMHLQGGFFSNSIIGSIKPFFIDPNDDQRYLFPMVRVYEIGITQVTFMDDGTYEGDIKEFIDERVNMPLRKLNYITSPFSYVKKHLDIESECVNYALRHNFRKIKEAYISLLKSELKTPNIDSLNLNEEYVDYAGALKLEDSISDIARHIAAIVSYTLKKGKKYNKLSKLDRDSLYGYWQGKPNIFVFEHEN</sequence>
<dbReference type="Proteomes" id="UP000317747">
    <property type="component" value="Unassembled WGS sequence"/>
</dbReference>
<evidence type="ECO:0000313" key="1">
    <source>
        <dbReference type="EMBL" id="TPV47487.1"/>
    </source>
</evidence>
<keyword evidence="2" id="KW-1185">Reference proteome</keyword>
<name>A0A506QNX5_9GAMM</name>
<protein>
    <submittedName>
        <fullName evidence="1">Uncharacterized protein</fullName>
    </submittedName>
</protein>
<accession>A0A506QNX5</accession>
<proteinExistence type="predicted"/>